<keyword evidence="1" id="KW-0560">Oxidoreductase</keyword>
<dbReference type="EMBL" id="CP092864">
    <property type="protein sequence ID" value="UYV63450.1"/>
    <property type="molecule type" value="Genomic_DNA"/>
</dbReference>
<accession>A0ABY6K865</accession>
<proteinExistence type="predicted"/>
<dbReference type="Proteomes" id="UP001235939">
    <property type="component" value="Chromosome 02"/>
</dbReference>
<dbReference type="InterPro" id="IPR010255">
    <property type="entry name" value="Haem_peroxidase_sf"/>
</dbReference>
<name>A0ABY6K865_9ARAC</name>
<evidence type="ECO:0000256" key="2">
    <source>
        <dbReference type="SAM" id="MobiDB-lite"/>
    </source>
</evidence>
<dbReference type="Gene3D" id="1.10.640.10">
    <property type="entry name" value="Haem peroxidase domain superfamily, animal type"/>
    <property type="match status" value="1"/>
</dbReference>
<protein>
    <submittedName>
        <fullName evidence="3">DBLOX</fullName>
    </submittedName>
</protein>
<evidence type="ECO:0000313" key="3">
    <source>
        <dbReference type="EMBL" id="UYV63450.1"/>
    </source>
</evidence>
<reference evidence="3 4" key="1">
    <citation type="submission" date="2022-01" db="EMBL/GenBank/DDBJ databases">
        <title>A chromosomal length assembly of Cordylochernes scorpioides.</title>
        <authorList>
            <person name="Zeh D."/>
            <person name="Zeh J."/>
        </authorList>
    </citation>
    <scope>NUCLEOTIDE SEQUENCE [LARGE SCALE GENOMIC DNA]</scope>
    <source>
        <strain evidence="3">IN4F17</strain>
        <tissue evidence="3">Whole Body</tissue>
    </source>
</reference>
<organism evidence="3 4">
    <name type="scientific">Cordylochernes scorpioides</name>
    <dbReference type="NCBI Taxonomy" id="51811"/>
    <lineage>
        <taxon>Eukaryota</taxon>
        <taxon>Metazoa</taxon>
        <taxon>Ecdysozoa</taxon>
        <taxon>Arthropoda</taxon>
        <taxon>Chelicerata</taxon>
        <taxon>Arachnida</taxon>
        <taxon>Pseudoscorpiones</taxon>
        <taxon>Cheliferoidea</taxon>
        <taxon>Chernetidae</taxon>
        <taxon>Cordylochernes</taxon>
    </lineage>
</organism>
<sequence>MGARSNRFLDRRDTGDHRSSEMPSLASIHTTFLRYHNRLSDSLRRINPSWPDEKIYQNARNIISASLQIITFRDFLPRVLGRSFAAKFNLQPQTSGYSSHYDPECNPTIFNEFAAAAFRFGHSLIRPRLPLVDRGYRVLTEQLLLRRGFFNSDMLYSEHIIDQILRGLVTSSMETLDHSITSEVTNHLFENRAVPFSGMDLAALNIQRARDHGIPSYTSYREICNISSRASSFNDLRSDIPGPIVDRLSQIYE</sequence>
<evidence type="ECO:0000313" key="4">
    <source>
        <dbReference type="Proteomes" id="UP001235939"/>
    </source>
</evidence>
<dbReference type="Pfam" id="PF03098">
    <property type="entry name" value="An_peroxidase"/>
    <property type="match status" value="1"/>
</dbReference>
<dbReference type="InterPro" id="IPR019791">
    <property type="entry name" value="Haem_peroxidase_animal"/>
</dbReference>
<dbReference type="PRINTS" id="PR00457">
    <property type="entry name" value="ANPEROXIDASE"/>
</dbReference>
<gene>
    <name evidence="3" type="ORF">LAZ67_2004112</name>
</gene>
<dbReference type="PROSITE" id="PS50292">
    <property type="entry name" value="PEROXIDASE_3"/>
    <property type="match status" value="1"/>
</dbReference>
<dbReference type="PANTHER" id="PTHR11475">
    <property type="entry name" value="OXIDASE/PEROXIDASE"/>
    <property type="match status" value="1"/>
</dbReference>
<dbReference type="InterPro" id="IPR037120">
    <property type="entry name" value="Haem_peroxidase_sf_animal"/>
</dbReference>
<dbReference type="SUPFAM" id="SSF48113">
    <property type="entry name" value="Heme-dependent peroxidases"/>
    <property type="match status" value="1"/>
</dbReference>
<evidence type="ECO:0000256" key="1">
    <source>
        <dbReference type="ARBA" id="ARBA00022559"/>
    </source>
</evidence>
<keyword evidence="4" id="KW-1185">Reference proteome</keyword>
<feature type="region of interest" description="Disordered" evidence="2">
    <location>
        <begin position="1"/>
        <end position="23"/>
    </location>
</feature>
<feature type="compositionally biased region" description="Basic and acidic residues" evidence="2">
    <location>
        <begin position="7"/>
        <end position="20"/>
    </location>
</feature>
<keyword evidence="1" id="KW-0575">Peroxidase</keyword>
<dbReference type="PANTHER" id="PTHR11475:SF134">
    <property type="entry name" value="LD42267P"/>
    <property type="match status" value="1"/>
</dbReference>